<protein>
    <recommendedName>
        <fullName evidence="3">BTB domain-containing protein</fullName>
    </recommendedName>
</protein>
<dbReference type="InterPro" id="IPR000210">
    <property type="entry name" value="BTB/POZ_dom"/>
</dbReference>
<feature type="domain" description="BTB" evidence="3">
    <location>
        <begin position="34"/>
        <end position="105"/>
    </location>
</feature>
<proteinExistence type="predicted"/>
<dbReference type="EMBL" id="RQTK01000203">
    <property type="protein sequence ID" value="RUS84499.1"/>
    <property type="molecule type" value="Genomic_DNA"/>
</dbReference>
<reference evidence="4 5" key="1">
    <citation type="submission" date="2019-01" db="EMBL/GenBank/DDBJ databases">
        <title>A draft genome assembly of the solar-powered sea slug Elysia chlorotica.</title>
        <authorList>
            <person name="Cai H."/>
            <person name="Li Q."/>
            <person name="Fang X."/>
            <person name="Li J."/>
            <person name="Curtis N.E."/>
            <person name="Altenburger A."/>
            <person name="Shibata T."/>
            <person name="Feng M."/>
            <person name="Maeda T."/>
            <person name="Schwartz J.A."/>
            <person name="Shigenobu S."/>
            <person name="Lundholm N."/>
            <person name="Nishiyama T."/>
            <person name="Yang H."/>
            <person name="Hasebe M."/>
            <person name="Li S."/>
            <person name="Pierce S.K."/>
            <person name="Wang J."/>
        </authorList>
    </citation>
    <scope>NUCLEOTIDE SEQUENCE [LARGE SCALE GENOMIC DNA]</scope>
    <source>
        <strain evidence="4">EC2010</strain>
        <tissue evidence="4">Whole organism of an adult</tissue>
    </source>
</reference>
<keyword evidence="5" id="KW-1185">Reference proteome</keyword>
<evidence type="ECO:0000313" key="4">
    <source>
        <dbReference type="EMBL" id="RUS84499.1"/>
    </source>
</evidence>
<dbReference type="STRING" id="188477.A0A3S1BIC5"/>
<evidence type="ECO:0000259" key="3">
    <source>
        <dbReference type="PROSITE" id="PS50097"/>
    </source>
</evidence>
<dbReference type="PROSITE" id="PS50097">
    <property type="entry name" value="BTB"/>
    <property type="match status" value="1"/>
</dbReference>
<evidence type="ECO:0000256" key="2">
    <source>
        <dbReference type="ARBA" id="ARBA00022737"/>
    </source>
</evidence>
<dbReference type="AlphaFoldDB" id="A0A3S1BIC5"/>
<evidence type="ECO:0000313" key="5">
    <source>
        <dbReference type="Proteomes" id="UP000271974"/>
    </source>
</evidence>
<dbReference type="OrthoDB" id="6056451at2759"/>
<evidence type="ECO:0000256" key="1">
    <source>
        <dbReference type="ARBA" id="ARBA00022441"/>
    </source>
</evidence>
<comment type="caution">
    <text evidence="4">The sequence shown here is derived from an EMBL/GenBank/DDBJ whole genome shotgun (WGS) entry which is preliminary data.</text>
</comment>
<dbReference type="SUPFAM" id="SSF54695">
    <property type="entry name" value="POZ domain"/>
    <property type="match status" value="1"/>
</dbReference>
<dbReference type="InterPro" id="IPR011333">
    <property type="entry name" value="SKP1/BTB/POZ_sf"/>
</dbReference>
<organism evidence="4 5">
    <name type="scientific">Elysia chlorotica</name>
    <name type="common">Eastern emerald elysia</name>
    <name type="synonym">Sea slug</name>
    <dbReference type="NCBI Taxonomy" id="188477"/>
    <lineage>
        <taxon>Eukaryota</taxon>
        <taxon>Metazoa</taxon>
        <taxon>Spiralia</taxon>
        <taxon>Lophotrochozoa</taxon>
        <taxon>Mollusca</taxon>
        <taxon>Gastropoda</taxon>
        <taxon>Heterobranchia</taxon>
        <taxon>Euthyneura</taxon>
        <taxon>Panpulmonata</taxon>
        <taxon>Sacoglossa</taxon>
        <taxon>Placobranchoidea</taxon>
        <taxon>Plakobranchidae</taxon>
        <taxon>Elysia</taxon>
    </lineage>
</organism>
<feature type="non-terminal residue" evidence="4">
    <location>
        <position position="188"/>
    </location>
</feature>
<keyword evidence="2" id="KW-0677">Repeat</keyword>
<gene>
    <name evidence="4" type="ORF">EGW08_007738</name>
</gene>
<dbReference type="Gene3D" id="3.30.710.10">
    <property type="entry name" value="Potassium Channel Kv1.1, Chain A"/>
    <property type="match status" value="1"/>
</dbReference>
<dbReference type="Proteomes" id="UP000271974">
    <property type="component" value="Unassembled WGS sequence"/>
</dbReference>
<dbReference type="SMART" id="SM00225">
    <property type="entry name" value="BTB"/>
    <property type="match status" value="1"/>
</dbReference>
<dbReference type="PANTHER" id="PTHR45632">
    <property type="entry name" value="LD33804P"/>
    <property type="match status" value="1"/>
</dbReference>
<dbReference type="Pfam" id="PF00651">
    <property type="entry name" value="BTB"/>
    <property type="match status" value="1"/>
</dbReference>
<dbReference type="PANTHER" id="PTHR45632:SF3">
    <property type="entry name" value="KELCH-LIKE PROTEIN 32"/>
    <property type="match status" value="1"/>
</dbReference>
<name>A0A3S1BIC5_ELYCH</name>
<keyword evidence="1" id="KW-0880">Kelch repeat</keyword>
<dbReference type="Gene3D" id="1.25.40.420">
    <property type="match status" value="1"/>
</dbReference>
<dbReference type="CDD" id="cd14733">
    <property type="entry name" value="BACK"/>
    <property type="match status" value="1"/>
</dbReference>
<accession>A0A3S1BIC5</accession>
<sequence length="188" mass="21814">MSHYIKASKKTFSKCAQDCLVRPLLKQRETGELCDIVLKLNGRRYYAHRAILALWSPYFLSMFTCNMREKNIREIDLSASLDLEQNSVFSTVLDYLYTGTLPLTTEIITDVVKISDFLLLDDVREFCQQFLLGLGNLDLSNCLRIRFLAEDHNLPDVAAAARSIIEARFHDYLIHHEDILDLPWEWLV</sequence>